<reference evidence="2 3" key="1">
    <citation type="journal article" date="2013" name="Genome Biol.">
        <title>Genome of Acanthamoeba castellanii highlights extensive lateral gene transfer and early evolution of tyrosine kinase signaling.</title>
        <authorList>
            <person name="Clarke M."/>
            <person name="Lohan A.J."/>
            <person name="Liu B."/>
            <person name="Lagkouvardos I."/>
            <person name="Roy S."/>
            <person name="Zafar N."/>
            <person name="Bertelli C."/>
            <person name="Schilde C."/>
            <person name="Kianianmomeni A."/>
            <person name="Burglin T.R."/>
            <person name="Frech C."/>
            <person name="Turcotte B."/>
            <person name="Kopec K.O."/>
            <person name="Synnott J.M."/>
            <person name="Choo C."/>
            <person name="Paponov I."/>
            <person name="Finkler A."/>
            <person name="Soon Heng Tan C."/>
            <person name="Hutchins A.P."/>
            <person name="Weinmeier T."/>
            <person name="Rattei T."/>
            <person name="Chu J.S."/>
            <person name="Gimenez G."/>
            <person name="Irimia M."/>
            <person name="Rigden D.J."/>
            <person name="Fitzpatrick D.A."/>
            <person name="Lorenzo-Morales J."/>
            <person name="Bateman A."/>
            <person name="Chiu C.H."/>
            <person name="Tang P."/>
            <person name="Hegemann P."/>
            <person name="Fromm H."/>
            <person name="Raoult D."/>
            <person name="Greub G."/>
            <person name="Miranda-Saavedra D."/>
            <person name="Chen N."/>
            <person name="Nash P."/>
            <person name="Ginger M.L."/>
            <person name="Horn M."/>
            <person name="Schaap P."/>
            <person name="Caler L."/>
            <person name="Loftus B."/>
        </authorList>
    </citation>
    <scope>NUCLEOTIDE SEQUENCE [LARGE SCALE GENOMIC DNA]</scope>
    <source>
        <strain evidence="2 3">Neff</strain>
    </source>
</reference>
<proteinExistence type="predicted"/>
<dbReference type="GeneID" id="14923824"/>
<dbReference type="EMBL" id="KB007869">
    <property type="protein sequence ID" value="ELR22861.1"/>
    <property type="molecule type" value="Genomic_DNA"/>
</dbReference>
<keyword evidence="3" id="KW-1185">Reference proteome</keyword>
<dbReference type="RefSeq" id="XP_004351638.1">
    <property type="nucleotide sequence ID" value="XM_004351586.1"/>
</dbReference>
<organism evidence="2 3">
    <name type="scientific">Acanthamoeba castellanii (strain ATCC 30010 / Neff)</name>
    <dbReference type="NCBI Taxonomy" id="1257118"/>
    <lineage>
        <taxon>Eukaryota</taxon>
        <taxon>Amoebozoa</taxon>
        <taxon>Discosea</taxon>
        <taxon>Longamoebia</taxon>
        <taxon>Centramoebida</taxon>
        <taxon>Acanthamoebidae</taxon>
        <taxon>Acanthamoeba</taxon>
    </lineage>
</organism>
<evidence type="ECO:0000313" key="2">
    <source>
        <dbReference type="EMBL" id="ELR22861.1"/>
    </source>
</evidence>
<dbReference type="AlphaFoldDB" id="L8HEM0"/>
<accession>L8HEM0</accession>
<gene>
    <name evidence="2" type="ORF">ACA1_396870</name>
</gene>
<evidence type="ECO:0000313" key="3">
    <source>
        <dbReference type="Proteomes" id="UP000011083"/>
    </source>
</evidence>
<dbReference type="Proteomes" id="UP000011083">
    <property type="component" value="Unassembled WGS sequence"/>
</dbReference>
<evidence type="ECO:0000256" key="1">
    <source>
        <dbReference type="SAM" id="MobiDB-lite"/>
    </source>
</evidence>
<dbReference type="VEuPathDB" id="AmoebaDB:ACA1_396870"/>
<dbReference type="KEGG" id="acan:ACA1_396870"/>
<sequence length="500" mass="55660">MGPNFPLVLSGCAISVRRVCLLIFIFLSAHASLHYISCPNNFTPAGGLILLATVQIGPSTIISPIVSPARLPIVLPTCPSSRPPVLPTHHPAHTPACTHCPPSHHLPARAIALVVPPIVLPTTDTMDTLDVRHCLKRKANELITPMDDVLLECPSKKKRHGGKAARKANARKNRMRKRREKAINQAKLSVTELERKLVLSQIAAETAVLLVAELAPGMAAYDFLNFNTGHPEHAAQVEAEKYHDERVAREEDGYSAIAPGTACILHDAFVLAHLTNDGYLTEEKLQELLYLLKEMSAHMRIQKRSSIAEHGATYGMGWARRKYTAGKKRAFESYLIKAGKFRTEHGATIEEARPDLFKLTEEFALRFEEILGTIFPPAKVNREKHAQATKAPVFRETATTVMFDTFNYTTAAHCDRDNGRCKAFAVFLEEHVHGCDRQQCARRWRFFLPELKRFISVQHGTMVVWDSEVLLHGTAIHSLPDDGACNSNRWAVVSQVKKGH</sequence>
<name>L8HEM0_ACACF</name>
<protein>
    <submittedName>
        <fullName evidence="2">Uncharacterized protein</fullName>
    </submittedName>
</protein>
<feature type="region of interest" description="Disordered" evidence="1">
    <location>
        <begin position="156"/>
        <end position="175"/>
    </location>
</feature>